<evidence type="ECO:0000313" key="3">
    <source>
        <dbReference type="Proteomes" id="UP000095131"/>
    </source>
</evidence>
<dbReference type="EMBL" id="MDCJ01000007">
    <property type="protein sequence ID" value="ODS04545.1"/>
    <property type="molecule type" value="Genomic_DNA"/>
</dbReference>
<feature type="transmembrane region" description="Helical" evidence="1">
    <location>
        <begin position="45"/>
        <end position="64"/>
    </location>
</feature>
<gene>
    <name evidence="2" type="ORF">VSF3289_03684</name>
</gene>
<reference evidence="2 3" key="1">
    <citation type="submission" date="2016-08" db="EMBL/GenBank/DDBJ databases">
        <title>Genome sequencing of Vibrio scophthalmi strain FP3289, an isolated from Paralichthys olivaceus.</title>
        <authorList>
            <person name="Han H.-J."/>
        </authorList>
    </citation>
    <scope>NUCLEOTIDE SEQUENCE [LARGE SCALE GENOMIC DNA]</scope>
    <source>
        <strain evidence="2 3">FP3289</strain>
    </source>
</reference>
<name>A0A1E3WFD9_9VIBR</name>
<evidence type="ECO:0000256" key="1">
    <source>
        <dbReference type="SAM" id="Phobius"/>
    </source>
</evidence>
<comment type="caution">
    <text evidence="2">The sequence shown here is derived from an EMBL/GenBank/DDBJ whole genome shotgun (WGS) entry which is preliminary data.</text>
</comment>
<accession>A0A1E3WFD9</accession>
<dbReference type="Proteomes" id="UP000095131">
    <property type="component" value="Unassembled WGS sequence"/>
</dbReference>
<evidence type="ECO:0000313" key="2">
    <source>
        <dbReference type="EMBL" id="ODS04545.1"/>
    </source>
</evidence>
<sequence length="90" mass="10461">MWQGLRLGGCVVHHLMRRYAFSENRKYELFINGLIDFLLDGEGEFCMGTIIGLAVLAAIDWYLFRKTGLHIHQLIAKKYAEFLDGKENRK</sequence>
<dbReference type="RefSeq" id="WP_139127312.1">
    <property type="nucleotide sequence ID" value="NZ_MDCJ01000007.1"/>
</dbReference>
<organism evidence="2 3">
    <name type="scientific">Vibrio scophthalmi</name>
    <dbReference type="NCBI Taxonomy" id="45658"/>
    <lineage>
        <taxon>Bacteria</taxon>
        <taxon>Pseudomonadati</taxon>
        <taxon>Pseudomonadota</taxon>
        <taxon>Gammaproteobacteria</taxon>
        <taxon>Vibrionales</taxon>
        <taxon>Vibrionaceae</taxon>
        <taxon>Vibrio</taxon>
    </lineage>
</organism>
<dbReference type="OrthoDB" id="5893823at2"/>
<keyword evidence="1" id="KW-0812">Transmembrane</keyword>
<protein>
    <submittedName>
        <fullName evidence="2">Uncharacterized protein</fullName>
    </submittedName>
</protein>
<keyword evidence="1" id="KW-1133">Transmembrane helix</keyword>
<proteinExistence type="predicted"/>
<keyword evidence="1" id="KW-0472">Membrane</keyword>
<dbReference type="AlphaFoldDB" id="A0A1E3WFD9"/>